<gene>
    <name evidence="7" type="ORF">B2J93_2254</name>
</gene>
<dbReference type="PANTHER" id="PTHR14624">
    <property type="entry name" value="DFG10 PROTEIN"/>
    <property type="match status" value="1"/>
</dbReference>
<feature type="domain" description="3-oxo-5-alpha-steroid 4-dehydrogenase C-terminal" evidence="6">
    <location>
        <begin position="187"/>
        <end position="284"/>
    </location>
</feature>
<evidence type="ECO:0000256" key="4">
    <source>
        <dbReference type="ARBA" id="ARBA00023136"/>
    </source>
</evidence>
<dbReference type="GO" id="GO:0016095">
    <property type="term" value="P:polyprenol catabolic process"/>
    <property type="evidence" value="ECO:0007669"/>
    <property type="project" value="UniProtKB-UniRule"/>
</dbReference>
<dbReference type="InterPro" id="IPR039698">
    <property type="entry name" value="Dfg10/SRD5A3"/>
</dbReference>
<evidence type="ECO:0000259" key="6">
    <source>
        <dbReference type="Pfam" id="PF02544"/>
    </source>
</evidence>
<keyword evidence="3 5" id="KW-1133">Transmembrane helix</keyword>
<keyword evidence="5" id="KW-0560">Oxidoreductase</keyword>
<dbReference type="STRING" id="503106.A0A218YV89"/>
<sequence>MDPSLLCKTFFVVGTAVSIGGTLVPSFREQIMNYGSRGTTPSMPAKEQKKRTLSLFEYVASIQVPHTWFTHYYVVSVLSSIFWGYQIYTRGSAFQLLATFAQPNASTMTVNQVFSAWVLMGIQGSRRLYESITLTRPSRSRMWAGLWLVGIAYYAVMGVSVWIEGVALLAREDPQESLLEIGPPSLKTFVAISIFVIASVAQHICHVYLANLKKYTLPQGCLFSQILCPHYTSECFIYVAIAIVSAPPSHLFNMTVFAGLGFVTSNLGVTADATKKWYVKEFGSENLVGRWRMMPSYFRHPQYVAICETDSSLTLVTAISEGIRRPKELPICDCSRPKIDVFRQICDSM</sequence>
<name>A0A218YV89_9HELO</name>
<keyword evidence="4 5" id="KW-0472">Membrane</keyword>
<keyword evidence="5" id="KW-0256">Endoplasmic reticulum</keyword>
<reference evidence="7 8" key="1">
    <citation type="submission" date="2017-04" db="EMBL/GenBank/DDBJ databases">
        <title>Draft genome sequence of Marssonina coronaria NL1: causal agent of apple blotch.</title>
        <authorList>
            <person name="Cheng Q."/>
        </authorList>
    </citation>
    <scope>NUCLEOTIDE SEQUENCE [LARGE SCALE GENOMIC DNA]</scope>
    <source>
        <strain evidence="7 8">NL1</strain>
    </source>
</reference>
<keyword evidence="8" id="KW-1185">Reference proteome</keyword>
<dbReference type="OrthoDB" id="541710at2759"/>
<dbReference type="FunCoup" id="A0A218YV89">
    <property type="interactions" value="316"/>
</dbReference>
<dbReference type="InParanoid" id="A0A218YV89"/>
<feature type="transmembrane region" description="Helical" evidence="5">
    <location>
        <begin position="250"/>
        <end position="269"/>
    </location>
</feature>
<dbReference type="Pfam" id="PF02544">
    <property type="entry name" value="Steroid_dh"/>
    <property type="match status" value="1"/>
</dbReference>
<evidence type="ECO:0000256" key="1">
    <source>
        <dbReference type="ARBA" id="ARBA00004127"/>
    </source>
</evidence>
<comment type="similarity">
    <text evidence="5">Belongs to the steroid 5-alpha reductase family. Polyprenal reductase subfamily.</text>
</comment>
<comment type="subcellular location">
    <subcellularLocation>
        <location evidence="1">Endomembrane system</location>
        <topology evidence="1">Multi-pass membrane protein</topology>
    </subcellularLocation>
    <subcellularLocation>
        <location evidence="5">Endoplasmic reticulum membrane</location>
    </subcellularLocation>
</comment>
<dbReference type="PROSITE" id="PS50244">
    <property type="entry name" value="S5A_REDUCTASE"/>
    <property type="match status" value="1"/>
</dbReference>
<comment type="catalytic activity">
    <reaction evidence="5">
        <text>a di-trans,poly-cis-dolichal + NADP(+) = a di-trans,poly-cis-polyprenal + NADPH + H(+)</text>
        <dbReference type="Rhea" id="RHEA:80727"/>
        <dbReference type="Rhea" id="RHEA-COMP:19536"/>
        <dbReference type="Rhea" id="RHEA-COMP:19537"/>
        <dbReference type="ChEBI" id="CHEBI:15378"/>
        <dbReference type="ChEBI" id="CHEBI:57783"/>
        <dbReference type="ChEBI" id="CHEBI:58349"/>
        <dbReference type="ChEBI" id="CHEBI:231623"/>
        <dbReference type="ChEBI" id="CHEBI:231637"/>
        <dbReference type="EC" id="1.3.1.94"/>
    </reaction>
    <physiologicalReaction direction="right-to-left" evidence="5">
        <dbReference type="Rhea" id="RHEA:80729"/>
    </physiologicalReaction>
</comment>
<dbReference type="Proteomes" id="UP000242519">
    <property type="component" value="Unassembled WGS sequence"/>
</dbReference>
<organism evidence="7 8">
    <name type="scientific">Diplocarpon coronariae</name>
    <dbReference type="NCBI Taxonomy" id="2795749"/>
    <lineage>
        <taxon>Eukaryota</taxon>
        <taxon>Fungi</taxon>
        <taxon>Dikarya</taxon>
        <taxon>Ascomycota</taxon>
        <taxon>Pezizomycotina</taxon>
        <taxon>Leotiomycetes</taxon>
        <taxon>Helotiales</taxon>
        <taxon>Drepanopezizaceae</taxon>
        <taxon>Diplocarpon</taxon>
    </lineage>
</organism>
<dbReference type="UniPathway" id="UPA00378"/>
<feature type="transmembrane region" description="Helical" evidence="5">
    <location>
        <begin position="189"/>
        <end position="210"/>
    </location>
</feature>
<evidence type="ECO:0000313" key="7">
    <source>
        <dbReference type="EMBL" id="OWO98519.1"/>
    </source>
</evidence>
<dbReference type="GO" id="GO:0003865">
    <property type="term" value="F:3-oxo-5-alpha-steroid 4-dehydrogenase activity"/>
    <property type="evidence" value="ECO:0007669"/>
    <property type="project" value="TreeGrafter"/>
</dbReference>
<comment type="pathway">
    <text evidence="5">Protein modification; protein glycosylation.</text>
</comment>
<dbReference type="GO" id="GO:0005789">
    <property type="term" value="C:endoplasmic reticulum membrane"/>
    <property type="evidence" value="ECO:0007669"/>
    <property type="project" value="UniProtKB-SubCell"/>
</dbReference>
<proteinExistence type="inferred from homology"/>
<keyword evidence="2 5" id="KW-0812">Transmembrane</keyword>
<comment type="caution">
    <text evidence="7">The sequence shown here is derived from an EMBL/GenBank/DDBJ whole genome shotgun (WGS) entry which is preliminary data.</text>
</comment>
<keyword evidence="5" id="KW-0521">NADP</keyword>
<evidence type="ECO:0000256" key="3">
    <source>
        <dbReference type="ARBA" id="ARBA00022989"/>
    </source>
</evidence>
<dbReference type="GO" id="GO:0102389">
    <property type="term" value="F:polyprenol reductase activity"/>
    <property type="evidence" value="ECO:0007669"/>
    <property type="project" value="UniProtKB-UniRule"/>
</dbReference>
<evidence type="ECO:0000313" key="8">
    <source>
        <dbReference type="Proteomes" id="UP000242519"/>
    </source>
</evidence>
<accession>A0A218YV89</accession>
<evidence type="ECO:0000256" key="5">
    <source>
        <dbReference type="RuleBase" id="RU367081"/>
    </source>
</evidence>
<dbReference type="InterPro" id="IPR001104">
    <property type="entry name" value="3-oxo-5_a-steroid_4-DH_C"/>
</dbReference>
<dbReference type="AlphaFoldDB" id="A0A218YV89"/>
<comment type="function">
    <text evidence="5">Plays a key role in early steps of protein N-linked glycosylation by being involved in the conversion of polyprenol into dolichol. Acts as a polyprenal reductase that mediates the reduction of polyprenal into dolichal in a NADP-dependent mechanism. Dolichols are required for the synthesis of dolichol-linked monosaccharides and the oligosaccharide precursor used for N-glycosylation.</text>
</comment>
<dbReference type="PANTHER" id="PTHR14624:SF0">
    <property type="entry name" value="POLYPRENOL REDUCTASE"/>
    <property type="match status" value="1"/>
</dbReference>
<feature type="transmembrane region" description="Helical" evidence="5">
    <location>
        <begin position="146"/>
        <end position="169"/>
    </location>
</feature>
<feature type="transmembrane region" description="Helical" evidence="5">
    <location>
        <begin position="222"/>
        <end position="244"/>
    </location>
</feature>
<dbReference type="GO" id="GO:0006488">
    <property type="term" value="P:dolichol-linked oligosaccharide biosynthetic process"/>
    <property type="evidence" value="ECO:0007669"/>
    <property type="project" value="UniProtKB-UniRule"/>
</dbReference>
<evidence type="ECO:0000256" key="2">
    <source>
        <dbReference type="ARBA" id="ARBA00022692"/>
    </source>
</evidence>
<dbReference type="EMBL" id="MZNU01000391">
    <property type="protein sequence ID" value="OWO98519.1"/>
    <property type="molecule type" value="Genomic_DNA"/>
</dbReference>
<protein>
    <recommendedName>
        <fullName evidence="5">Polyprenal reductase</fullName>
        <ecNumber evidence="5">1.3.1.94</ecNumber>
    </recommendedName>
</protein>
<dbReference type="GO" id="GO:0160198">
    <property type="term" value="F:polyprenal reductase activity"/>
    <property type="evidence" value="ECO:0007669"/>
    <property type="project" value="UniProtKB-EC"/>
</dbReference>
<dbReference type="EC" id="1.3.1.94" evidence="5"/>